<organism evidence="1 2">
    <name type="scientific">Jiella pelagia</name>
    <dbReference type="NCBI Taxonomy" id="2986949"/>
    <lineage>
        <taxon>Bacteria</taxon>
        <taxon>Pseudomonadati</taxon>
        <taxon>Pseudomonadota</taxon>
        <taxon>Alphaproteobacteria</taxon>
        <taxon>Hyphomicrobiales</taxon>
        <taxon>Aurantimonadaceae</taxon>
        <taxon>Jiella</taxon>
    </lineage>
</organism>
<proteinExistence type="predicted"/>
<accession>A0ABY7C801</accession>
<dbReference type="Proteomes" id="UP001164020">
    <property type="component" value="Chromosome"/>
</dbReference>
<reference evidence="1" key="1">
    <citation type="submission" date="2022-12" db="EMBL/GenBank/DDBJ databases">
        <title>Jiella pelagia sp. nov., isolated from phosphonate enriched culture of Northwest Pacific surface seawater.</title>
        <authorList>
            <person name="Shin D.Y."/>
            <person name="Hwang C.Y."/>
        </authorList>
    </citation>
    <scope>NUCLEOTIDE SEQUENCE</scope>
    <source>
        <strain evidence="1">HL-NP1</strain>
    </source>
</reference>
<evidence type="ECO:0000313" key="1">
    <source>
        <dbReference type="EMBL" id="WAP71376.1"/>
    </source>
</evidence>
<dbReference type="EMBL" id="CP114029">
    <property type="protein sequence ID" value="WAP71376.1"/>
    <property type="molecule type" value="Genomic_DNA"/>
</dbReference>
<gene>
    <name evidence="1" type="ORF">OH818_20815</name>
</gene>
<evidence type="ECO:0000313" key="2">
    <source>
        <dbReference type="Proteomes" id="UP001164020"/>
    </source>
</evidence>
<protein>
    <submittedName>
        <fullName evidence="1">Uncharacterized protein</fullName>
    </submittedName>
</protein>
<name>A0ABY7C801_9HYPH</name>
<keyword evidence="2" id="KW-1185">Reference proteome</keyword>
<sequence length="166" mass="18098">MSRQNVERAAENGDVREILLGIVREAGEESRVDGEGEGGNAERKAVRISLGDEVGAHHRAAARPIVNDHRLVETLAEILGQQPRHLIIEAAGWIGDHDRDRPVGVGRGRVLCMADGKGKQCRHHQAGCDCLGSHSGSSTFLGRHPAVNRRCALCQSCNITLQLYWQ</sequence>